<accession>A0AAD6DK55</accession>
<dbReference type="EMBL" id="JAQJAC010000004">
    <property type="protein sequence ID" value="KAJ5586525.1"/>
    <property type="molecule type" value="Genomic_DNA"/>
</dbReference>
<proteinExistence type="predicted"/>
<gene>
    <name evidence="2" type="ORF">N7450_006312</name>
</gene>
<dbReference type="Proteomes" id="UP001216150">
    <property type="component" value="Unassembled WGS sequence"/>
</dbReference>
<reference evidence="2 3" key="1">
    <citation type="journal article" date="2023" name="IMA Fungus">
        <title>Comparative genomic study of the Penicillium genus elucidates a diverse pangenome and 15 lateral gene transfer events.</title>
        <authorList>
            <person name="Petersen C."/>
            <person name="Sorensen T."/>
            <person name="Nielsen M.R."/>
            <person name="Sondergaard T.E."/>
            <person name="Sorensen J.L."/>
            <person name="Fitzpatrick D.A."/>
            <person name="Frisvad J.C."/>
            <person name="Nielsen K.L."/>
        </authorList>
    </citation>
    <scope>NUCLEOTIDE SEQUENCE [LARGE SCALE GENOMIC DNA]</scope>
    <source>
        <strain evidence="2 3">IBT 29057</strain>
    </source>
</reference>
<feature type="signal peptide" evidence="1">
    <location>
        <begin position="1"/>
        <end position="27"/>
    </location>
</feature>
<evidence type="ECO:0000313" key="3">
    <source>
        <dbReference type="Proteomes" id="UP001216150"/>
    </source>
</evidence>
<organism evidence="2 3">
    <name type="scientific">Penicillium hetheringtonii</name>
    <dbReference type="NCBI Taxonomy" id="911720"/>
    <lineage>
        <taxon>Eukaryota</taxon>
        <taxon>Fungi</taxon>
        <taxon>Dikarya</taxon>
        <taxon>Ascomycota</taxon>
        <taxon>Pezizomycotina</taxon>
        <taxon>Eurotiomycetes</taxon>
        <taxon>Eurotiomycetidae</taxon>
        <taxon>Eurotiales</taxon>
        <taxon>Aspergillaceae</taxon>
        <taxon>Penicillium</taxon>
    </lineage>
</organism>
<comment type="caution">
    <text evidence="2">The sequence shown here is derived from an EMBL/GenBank/DDBJ whole genome shotgun (WGS) entry which is preliminary data.</text>
</comment>
<dbReference type="AlphaFoldDB" id="A0AAD6DK55"/>
<evidence type="ECO:0000313" key="2">
    <source>
        <dbReference type="EMBL" id="KAJ5586525.1"/>
    </source>
</evidence>
<evidence type="ECO:0000256" key="1">
    <source>
        <dbReference type="SAM" id="SignalP"/>
    </source>
</evidence>
<feature type="chain" id="PRO_5042287291" evidence="1">
    <location>
        <begin position="28"/>
        <end position="141"/>
    </location>
</feature>
<sequence length="141" mass="15651">MITTLTEHDCLLAAMVVCLHLLVQIETFSPEISNIEGNESFTAKKFYALQASQHIWAAKRSPTPQSDLASRTLNLMIRKATGRQADANIFDGYVIPPPDDPCVGAELPYMKTMSDMIDGSEAIDWSLLDQFFQAQVMKPVS</sequence>
<keyword evidence="3" id="KW-1185">Reference proteome</keyword>
<keyword evidence="1" id="KW-0732">Signal</keyword>
<protein>
    <submittedName>
        <fullName evidence="2">Uncharacterized protein</fullName>
    </submittedName>
</protein>
<name>A0AAD6DK55_9EURO</name>